<dbReference type="InterPro" id="IPR001584">
    <property type="entry name" value="Integrase_cat-core"/>
</dbReference>
<dbReference type="SUPFAM" id="SSF53098">
    <property type="entry name" value="Ribonuclease H-like"/>
    <property type="match status" value="1"/>
</dbReference>
<dbReference type="GO" id="GO:0015074">
    <property type="term" value="P:DNA integration"/>
    <property type="evidence" value="ECO:0007669"/>
    <property type="project" value="InterPro"/>
</dbReference>
<organism evidence="2">
    <name type="scientific">candidate division CPR3 bacterium</name>
    <dbReference type="NCBI Taxonomy" id="2268181"/>
    <lineage>
        <taxon>Bacteria</taxon>
        <taxon>Bacteria division CPR3</taxon>
    </lineage>
</organism>
<comment type="caution">
    <text evidence="2">The sequence shown here is derived from an EMBL/GenBank/DDBJ whole genome shotgun (WGS) entry which is preliminary data.</text>
</comment>
<dbReference type="InterPro" id="IPR012337">
    <property type="entry name" value="RNaseH-like_sf"/>
</dbReference>
<dbReference type="PANTHER" id="PTHR46889">
    <property type="entry name" value="TRANSPOSASE INSF FOR INSERTION SEQUENCE IS3B-RELATED"/>
    <property type="match status" value="1"/>
</dbReference>
<dbReference type="GO" id="GO:0003676">
    <property type="term" value="F:nucleic acid binding"/>
    <property type="evidence" value="ECO:0007669"/>
    <property type="project" value="InterPro"/>
</dbReference>
<name>A0A7C4R892_UNCC3</name>
<dbReference type="PROSITE" id="PS50994">
    <property type="entry name" value="INTEGRASE"/>
    <property type="match status" value="1"/>
</dbReference>
<evidence type="ECO:0000313" key="2">
    <source>
        <dbReference type="EMBL" id="HGT71044.1"/>
    </source>
</evidence>
<dbReference type="EMBL" id="DSYQ01000008">
    <property type="protein sequence ID" value="HGT71044.1"/>
    <property type="molecule type" value="Genomic_DNA"/>
</dbReference>
<dbReference type="Pfam" id="PF00665">
    <property type="entry name" value="rve"/>
    <property type="match status" value="1"/>
</dbReference>
<proteinExistence type="predicted"/>
<dbReference type="InterPro" id="IPR050900">
    <property type="entry name" value="Transposase_IS3/IS150/IS904"/>
</dbReference>
<gene>
    <name evidence="2" type="ORF">ENT43_02165</name>
</gene>
<dbReference type="InterPro" id="IPR036397">
    <property type="entry name" value="RNaseH_sf"/>
</dbReference>
<sequence>MYHHRQKLTYFGKEKPIQRKKKLRKPKDFVANKPGDLLEIDTIVKFVLDIKRYILTAVDVKGNFSFAWEYTRANSHNARDFFSKLEQTFPYKIKAVQTDNGSEFHKYFQDYLKERKITHYWNYKGQPYKNGHIEKYNRTIQEEFIDWNEEYLEEPQEFNQKLMQYLLWYNTQRPHWSLKLLSPVDYLIKNNYQSKMCWTKT</sequence>
<dbReference type="AlphaFoldDB" id="A0A7C4R892"/>
<reference evidence="2" key="1">
    <citation type="journal article" date="2020" name="mSystems">
        <title>Genome- and Community-Level Interaction Insights into Carbon Utilization and Element Cycling Functions of Hydrothermarchaeota in Hydrothermal Sediment.</title>
        <authorList>
            <person name="Zhou Z."/>
            <person name="Liu Y."/>
            <person name="Xu W."/>
            <person name="Pan J."/>
            <person name="Luo Z.H."/>
            <person name="Li M."/>
        </authorList>
    </citation>
    <scope>NUCLEOTIDE SEQUENCE [LARGE SCALE GENOMIC DNA]</scope>
    <source>
        <strain evidence="2">SpSt-579</strain>
    </source>
</reference>
<dbReference type="Pfam" id="PF13333">
    <property type="entry name" value="rve_2"/>
    <property type="match status" value="1"/>
</dbReference>
<dbReference type="Gene3D" id="3.30.420.10">
    <property type="entry name" value="Ribonuclease H-like superfamily/Ribonuclease H"/>
    <property type="match status" value="1"/>
</dbReference>
<accession>A0A7C4R892</accession>
<dbReference type="PANTHER" id="PTHR46889:SF4">
    <property type="entry name" value="TRANSPOSASE INSO FOR INSERTION SEQUENCE ELEMENT IS911B-RELATED"/>
    <property type="match status" value="1"/>
</dbReference>
<protein>
    <submittedName>
        <fullName evidence="2">Transposase</fullName>
    </submittedName>
</protein>
<feature type="domain" description="Integrase catalytic" evidence="1">
    <location>
        <begin position="30"/>
        <end position="191"/>
    </location>
</feature>
<evidence type="ECO:0000259" key="1">
    <source>
        <dbReference type="PROSITE" id="PS50994"/>
    </source>
</evidence>